<keyword evidence="3" id="KW-1185">Reference proteome</keyword>
<reference evidence="2 3" key="1">
    <citation type="journal article" date="2019" name="Commun. Biol.">
        <title>The bagworm genome reveals a unique fibroin gene that provides high tensile strength.</title>
        <authorList>
            <person name="Kono N."/>
            <person name="Nakamura H."/>
            <person name="Ohtoshi R."/>
            <person name="Tomita M."/>
            <person name="Numata K."/>
            <person name="Arakawa K."/>
        </authorList>
    </citation>
    <scope>NUCLEOTIDE SEQUENCE [LARGE SCALE GENOMIC DNA]</scope>
</reference>
<dbReference type="Proteomes" id="UP000299102">
    <property type="component" value="Unassembled WGS sequence"/>
</dbReference>
<gene>
    <name evidence="2" type="ORF">EVAR_40938_1</name>
</gene>
<evidence type="ECO:0000313" key="3">
    <source>
        <dbReference type="Proteomes" id="UP000299102"/>
    </source>
</evidence>
<evidence type="ECO:0000313" key="2">
    <source>
        <dbReference type="EMBL" id="GBP58369.1"/>
    </source>
</evidence>
<dbReference type="EMBL" id="BGZK01000733">
    <property type="protein sequence ID" value="GBP58369.1"/>
    <property type="molecule type" value="Genomic_DNA"/>
</dbReference>
<dbReference type="AlphaFoldDB" id="A0A4C1X7N7"/>
<proteinExistence type="predicted"/>
<evidence type="ECO:0000256" key="1">
    <source>
        <dbReference type="SAM" id="MobiDB-lite"/>
    </source>
</evidence>
<protein>
    <submittedName>
        <fullName evidence="2">Uncharacterized protein</fullName>
    </submittedName>
</protein>
<feature type="region of interest" description="Disordered" evidence="1">
    <location>
        <begin position="1"/>
        <end position="20"/>
    </location>
</feature>
<comment type="caution">
    <text evidence="2">The sequence shown here is derived from an EMBL/GenBank/DDBJ whole genome shotgun (WGS) entry which is preliminary data.</text>
</comment>
<sequence length="70" mass="7515">MYVYGTTVGSSHGSRRAAPKSDEYVKVQLGVAGGGRRGVESPSIYAYATADRFCGRRSTRTTRAANEEVV</sequence>
<organism evidence="2 3">
    <name type="scientific">Eumeta variegata</name>
    <name type="common">Bagworm moth</name>
    <name type="synonym">Eumeta japonica</name>
    <dbReference type="NCBI Taxonomy" id="151549"/>
    <lineage>
        <taxon>Eukaryota</taxon>
        <taxon>Metazoa</taxon>
        <taxon>Ecdysozoa</taxon>
        <taxon>Arthropoda</taxon>
        <taxon>Hexapoda</taxon>
        <taxon>Insecta</taxon>
        <taxon>Pterygota</taxon>
        <taxon>Neoptera</taxon>
        <taxon>Endopterygota</taxon>
        <taxon>Lepidoptera</taxon>
        <taxon>Glossata</taxon>
        <taxon>Ditrysia</taxon>
        <taxon>Tineoidea</taxon>
        <taxon>Psychidae</taxon>
        <taxon>Oiketicinae</taxon>
        <taxon>Eumeta</taxon>
    </lineage>
</organism>
<accession>A0A4C1X7N7</accession>
<name>A0A4C1X7N7_EUMVA</name>